<protein>
    <submittedName>
        <fullName evidence="2">Uncharacterized protein</fullName>
    </submittedName>
</protein>
<feature type="transmembrane region" description="Helical" evidence="1">
    <location>
        <begin position="38"/>
        <end position="60"/>
    </location>
</feature>
<evidence type="ECO:0000313" key="3">
    <source>
        <dbReference type="Proteomes" id="UP000192726"/>
    </source>
</evidence>
<dbReference type="EMBL" id="CP020569">
    <property type="protein sequence ID" value="ARF55091.1"/>
    <property type="molecule type" value="Genomic_DNA"/>
</dbReference>
<sequence>MDDVEHKGCPGCDAAAHEKAVKDQENQQREEQSLTAGLTMAAVFACLVVLGLWAGVMTLLPHVI</sequence>
<organism evidence="2 3">
    <name type="scientific">Streptomyces gilvosporeus</name>
    <dbReference type="NCBI Taxonomy" id="553510"/>
    <lineage>
        <taxon>Bacteria</taxon>
        <taxon>Bacillati</taxon>
        <taxon>Actinomycetota</taxon>
        <taxon>Actinomycetes</taxon>
        <taxon>Kitasatosporales</taxon>
        <taxon>Streptomycetaceae</taxon>
        <taxon>Streptomyces</taxon>
    </lineage>
</organism>
<keyword evidence="1" id="KW-0472">Membrane</keyword>
<dbReference type="KEGG" id="sgv:B1H19_13545"/>
<proteinExistence type="predicted"/>
<keyword evidence="1" id="KW-0812">Transmembrane</keyword>
<evidence type="ECO:0000313" key="2">
    <source>
        <dbReference type="EMBL" id="ARF55091.1"/>
    </source>
</evidence>
<dbReference type="Proteomes" id="UP000192726">
    <property type="component" value="Chromosome"/>
</dbReference>
<keyword evidence="1" id="KW-1133">Transmembrane helix</keyword>
<dbReference type="STRING" id="553510.B1H19_13545"/>
<accession>A0A1V0TQ80</accession>
<evidence type="ECO:0000256" key="1">
    <source>
        <dbReference type="SAM" id="Phobius"/>
    </source>
</evidence>
<keyword evidence="3" id="KW-1185">Reference proteome</keyword>
<dbReference type="AlphaFoldDB" id="A0A1V0TQ80"/>
<gene>
    <name evidence="2" type="ORF">B1H19_13545</name>
</gene>
<reference evidence="2 3" key="1">
    <citation type="submission" date="2017-04" db="EMBL/GenBank/DDBJ databases">
        <title>Complete Genome Sequence of Streptomyces gilvosporeus F607, a Capable Producer of Natamycin.</title>
        <authorList>
            <person name="Zong G."/>
            <person name="Zhong C."/>
            <person name="Fu J."/>
            <person name="Qin R."/>
            <person name="Cao G."/>
        </authorList>
    </citation>
    <scope>NUCLEOTIDE SEQUENCE [LARGE SCALE GENOMIC DNA]</scope>
    <source>
        <strain evidence="2 3">F607</strain>
    </source>
</reference>
<name>A0A1V0TQ80_9ACTN</name>
<dbReference type="RefSeq" id="WP_083105003.1">
    <property type="nucleotide sequence ID" value="NZ_CP020569.1"/>
</dbReference>